<feature type="transmembrane region" description="Helical" evidence="1">
    <location>
        <begin position="12"/>
        <end position="31"/>
    </location>
</feature>
<keyword evidence="1" id="KW-0472">Membrane</keyword>
<evidence type="ECO:0000256" key="1">
    <source>
        <dbReference type="SAM" id="Phobius"/>
    </source>
</evidence>
<proteinExistence type="predicted"/>
<reference evidence="2" key="2">
    <citation type="journal article" date="2015" name="Fish Shellfish Immunol.">
        <title>Early steps in the European eel (Anguilla anguilla)-Vibrio vulnificus interaction in the gills: Role of the RtxA13 toxin.</title>
        <authorList>
            <person name="Callol A."/>
            <person name="Pajuelo D."/>
            <person name="Ebbesson L."/>
            <person name="Teles M."/>
            <person name="MacKenzie S."/>
            <person name="Amaro C."/>
        </authorList>
    </citation>
    <scope>NUCLEOTIDE SEQUENCE</scope>
</reference>
<reference evidence="2" key="1">
    <citation type="submission" date="2014-11" db="EMBL/GenBank/DDBJ databases">
        <authorList>
            <person name="Amaro Gonzalez C."/>
        </authorList>
    </citation>
    <scope>NUCLEOTIDE SEQUENCE</scope>
</reference>
<sequence>MGSQQYHSANSVSVMASCSLTYCAVFHFYALPECTYDLLVRSD</sequence>
<keyword evidence="1" id="KW-0812">Transmembrane</keyword>
<dbReference type="AlphaFoldDB" id="A0A0E9VJ18"/>
<dbReference type="EMBL" id="GBXM01031177">
    <property type="protein sequence ID" value="JAH77400.1"/>
    <property type="molecule type" value="Transcribed_RNA"/>
</dbReference>
<organism evidence="2">
    <name type="scientific">Anguilla anguilla</name>
    <name type="common">European freshwater eel</name>
    <name type="synonym">Muraena anguilla</name>
    <dbReference type="NCBI Taxonomy" id="7936"/>
    <lineage>
        <taxon>Eukaryota</taxon>
        <taxon>Metazoa</taxon>
        <taxon>Chordata</taxon>
        <taxon>Craniata</taxon>
        <taxon>Vertebrata</taxon>
        <taxon>Euteleostomi</taxon>
        <taxon>Actinopterygii</taxon>
        <taxon>Neopterygii</taxon>
        <taxon>Teleostei</taxon>
        <taxon>Anguilliformes</taxon>
        <taxon>Anguillidae</taxon>
        <taxon>Anguilla</taxon>
    </lineage>
</organism>
<evidence type="ECO:0000313" key="2">
    <source>
        <dbReference type="EMBL" id="JAH77400.1"/>
    </source>
</evidence>
<accession>A0A0E9VJ18</accession>
<protein>
    <submittedName>
        <fullName evidence="2">Uncharacterized protein</fullName>
    </submittedName>
</protein>
<keyword evidence="1" id="KW-1133">Transmembrane helix</keyword>
<name>A0A0E9VJ18_ANGAN</name>